<dbReference type="InterPro" id="IPR007197">
    <property type="entry name" value="rSAM"/>
</dbReference>
<evidence type="ECO:0000256" key="3">
    <source>
        <dbReference type="ARBA" id="ARBA00022723"/>
    </source>
</evidence>
<comment type="cofactor">
    <cofactor evidence="1">
        <name>[4Fe-4S] cluster</name>
        <dbReference type="ChEBI" id="CHEBI:49883"/>
    </cofactor>
</comment>
<dbReference type="Gene3D" id="3.20.20.70">
    <property type="entry name" value="Aldolase class I"/>
    <property type="match status" value="1"/>
</dbReference>
<dbReference type="SUPFAM" id="SSF50156">
    <property type="entry name" value="PDZ domain-like"/>
    <property type="match status" value="1"/>
</dbReference>
<dbReference type="InterPro" id="IPR001478">
    <property type="entry name" value="PDZ"/>
</dbReference>
<accession>A0A7W8XKP2</accession>
<feature type="domain" description="PDZ" evidence="6">
    <location>
        <begin position="485"/>
        <end position="565"/>
    </location>
</feature>
<dbReference type="SUPFAM" id="SSF102114">
    <property type="entry name" value="Radical SAM enzymes"/>
    <property type="match status" value="1"/>
</dbReference>
<dbReference type="SFLD" id="SFLDS00029">
    <property type="entry name" value="Radical_SAM"/>
    <property type="match status" value="1"/>
</dbReference>
<dbReference type="GO" id="GO:0051536">
    <property type="term" value="F:iron-sulfur cluster binding"/>
    <property type="evidence" value="ECO:0007669"/>
    <property type="project" value="UniProtKB-KW"/>
</dbReference>
<evidence type="ECO:0000256" key="4">
    <source>
        <dbReference type="ARBA" id="ARBA00023004"/>
    </source>
</evidence>
<dbReference type="AlphaFoldDB" id="A0A7W8XKP2"/>
<evidence type="ECO:0000313" key="7">
    <source>
        <dbReference type="EMBL" id="MBB5564529.1"/>
    </source>
</evidence>
<keyword evidence="5" id="KW-0411">Iron-sulfur</keyword>
<keyword evidence="8" id="KW-1185">Reference proteome</keyword>
<dbReference type="Proteomes" id="UP000528824">
    <property type="component" value="Unassembled WGS sequence"/>
</dbReference>
<evidence type="ECO:0000256" key="2">
    <source>
        <dbReference type="ARBA" id="ARBA00022691"/>
    </source>
</evidence>
<evidence type="ECO:0000256" key="1">
    <source>
        <dbReference type="ARBA" id="ARBA00001966"/>
    </source>
</evidence>
<dbReference type="CDD" id="cd01335">
    <property type="entry name" value="Radical_SAM"/>
    <property type="match status" value="1"/>
</dbReference>
<evidence type="ECO:0000256" key="5">
    <source>
        <dbReference type="ARBA" id="ARBA00023014"/>
    </source>
</evidence>
<evidence type="ECO:0000313" key="8">
    <source>
        <dbReference type="Proteomes" id="UP000528824"/>
    </source>
</evidence>
<comment type="caution">
    <text evidence="7">The sequence shown here is derived from an EMBL/GenBank/DDBJ whole genome shotgun (WGS) entry which is preliminary data.</text>
</comment>
<dbReference type="EMBL" id="JACHBC010000024">
    <property type="protein sequence ID" value="MBB5564529.1"/>
    <property type="molecule type" value="Genomic_DNA"/>
</dbReference>
<gene>
    <name evidence="7" type="ORF">GGI59_006238</name>
</gene>
<protein>
    <submittedName>
        <fullName evidence="7">Putative Fe-S cluster-containing radical SAM superfamily protein</fullName>
    </submittedName>
</protein>
<reference evidence="7 8" key="1">
    <citation type="submission" date="2020-08" db="EMBL/GenBank/DDBJ databases">
        <title>Genomic Encyclopedia of Type Strains, Phase IV (KMG-V): Genome sequencing to study the core and pangenomes of soil and plant-associated prokaryotes.</title>
        <authorList>
            <person name="Whitman W."/>
        </authorList>
    </citation>
    <scope>NUCLEOTIDE SEQUENCE [LARGE SCALE GENOMIC DNA]</scope>
    <source>
        <strain evidence="7 8">SEMIA 4034</strain>
    </source>
</reference>
<dbReference type="RefSeq" id="WP_183919737.1">
    <property type="nucleotide sequence ID" value="NZ_JACHBB010000025.1"/>
</dbReference>
<dbReference type="Pfam" id="PF04055">
    <property type="entry name" value="Radical_SAM"/>
    <property type="match status" value="1"/>
</dbReference>
<name>A0A7W8XKP2_9HYPH</name>
<proteinExistence type="predicted"/>
<sequence>MDALAELIAPSLSGLSTGFEAFEQYLKGCVGAVLSATDVVSAGLSLNICTLRMKASALGFDERTIATTAQALHGEDLALFHFRMLSFLSVPVFQRESEGLLHVAGQKAVAEFNQLFERTDKCDEHVFSFSLPPTEREFSTLTSDGAYSAEWLSHAADLVDFVDTNGLSVNLEVREGDQLWQVRPWGAPPFAGDAPQLGSRAEVRLPGLRRLQPLHSIAATEPRILLLAHHWALLSQTLRFSDDAGTLEIKGFSLRDNRHWIVSSHGHPSEVYEYLARVCNVSCSFCYLHGNPSGLAIARGAKVATRDELDTRLKYYDPSKRHSLFKAQWEINEFLVDPSLTHVLTELRHKTASTFFFVTNGNPLDERVVDLLARVAPVDLIVSLNATDPILRQKMMQERPGQTAKAAHSLELLRSREIPFGVSIAAFPDVKRSDFDMVIDEANRNDAAFIRVNLPGFTAKLPPDPPFDTEKRWAEVIDWVQEARARWPIPIVSIPSAYETNFHQDFYRGADIWGVIPNSPASIAGLQPGDIITRLGDFEIRSRSELTSLALLLRPPVQVEFVRSGSLRVCRIPAAPPKYPYLRPVFGKYLFPLGIVSAPSLGHSDAMALERVLVSAGCSSPAIITSPLMKGAAARIVDDFLPEWSKQIKWVVAHNKYLGGNIQVLDMATVGDLQQAVDLELNGALRGADLLVVPSSGFNALGRDIVGRHWSDLATNLGMPLATVECQQFLF</sequence>
<dbReference type="GO" id="GO:0046872">
    <property type="term" value="F:metal ion binding"/>
    <property type="evidence" value="ECO:0007669"/>
    <property type="project" value="UniProtKB-KW"/>
</dbReference>
<keyword evidence="3" id="KW-0479">Metal-binding</keyword>
<dbReference type="Gene3D" id="2.30.42.10">
    <property type="match status" value="1"/>
</dbReference>
<keyword evidence="2" id="KW-0949">S-adenosyl-L-methionine</keyword>
<evidence type="ECO:0000259" key="6">
    <source>
        <dbReference type="SMART" id="SM00228"/>
    </source>
</evidence>
<organism evidence="7 8">
    <name type="scientific">Rhizobium lentis</name>
    <dbReference type="NCBI Taxonomy" id="1138194"/>
    <lineage>
        <taxon>Bacteria</taxon>
        <taxon>Pseudomonadati</taxon>
        <taxon>Pseudomonadota</taxon>
        <taxon>Alphaproteobacteria</taxon>
        <taxon>Hyphomicrobiales</taxon>
        <taxon>Rhizobiaceae</taxon>
        <taxon>Rhizobium/Agrobacterium group</taxon>
        <taxon>Rhizobium</taxon>
    </lineage>
</organism>
<dbReference type="GO" id="GO:0003824">
    <property type="term" value="F:catalytic activity"/>
    <property type="evidence" value="ECO:0007669"/>
    <property type="project" value="InterPro"/>
</dbReference>
<dbReference type="InterPro" id="IPR036034">
    <property type="entry name" value="PDZ_sf"/>
</dbReference>
<dbReference type="InterPro" id="IPR058240">
    <property type="entry name" value="rSAM_sf"/>
</dbReference>
<dbReference type="InterPro" id="IPR013785">
    <property type="entry name" value="Aldolase_TIM"/>
</dbReference>
<keyword evidence="4" id="KW-0408">Iron</keyword>
<dbReference type="SMART" id="SM00228">
    <property type="entry name" value="PDZ"/>
    <property type="match status" value="1"/>
</dbReference>